<dbReference type="Gene3D" id="2.130.10.10">
    <property type="entry name" value="YVTN repeat-like/Quinoprotein amine dehydrogenase"/>
    <property type="match status" value="1"/>
</dbReference>
<dbReference type="InterPro" id="IPR008826">
    <property type="entry name" value="Se-bd"/>
</dbReference>
<dbReference type="Proteomes" id="UP000447873">
    <property type="component" value="Unassembled WGS sequence"/>
</dbReference>
<feature type="chain" id="PRO_5044690749" description="Methanethiol oxidase" evidence="3">
    <location>
        <begin position="21"/>
        <end position="570"/>
    </location>
</feature>
<evidence type="ECO:0000256" key="1">
    <source>
        <dbReference type="ARBA" id="ARBA00005606"/>
    </source>
</evidence>
<name>A0A8H3UWT3_VENIN</name>
<dbReference type="EMBL" id="WNWQ01000085">
    <property type="protein sequence ID" value="KAE9979930.1"/>
    <property type="molecule type" value="Genomic_DNA"/>
</dbReference>
<dbReference type="EMBL" id="WNWR01000138">
    <property type="protein sequence ID" value="KAE9990416.1"/>
    <property type="molecule type" value="Genomic_DNA"/>
</dbReference>
<gene>
    <name evidence="5" type="ORF">BLS_009351</name>
    <name evidence="6" type="ORF">EG327_001414</name>
    <name evidence="4" type="ORF">EG328_001828</name>
</gene>
<dbReference type="GO" id="GO:0008430">
    <property type="term" value="F:selenium binding"/>
    <property type="evidence" value="ECO:0007669"/>
    <property type="project" value="InterPro"/>
</dbReference>
<accession>A0A8H3UWT3</accession>
<comment type="caution">
    <text evidence="4">The sequence shown here is derived from an EMBL/GenBank/DDBJ whole genome shotgun (WGS) entry which is preliminary data.</text>
</comment>
<evidence type="ECO:0000256" key="3">
    <source>
        <dbReference type="SAM" id="SignalP"/>
    </source>
</evidence>
<keyword evidence="3" id="KW-0732">Signal</keyword>
<dbReference type="Pfam" id="PF05694">
    <property type="entry name" value="SBP56"/>
    <property type="match status" value="1"/>
</dbReference>
<dbReference type="InterPro" id="IPR011044">
    <property type="entry name" value="Quino_amine_DH_bsu"/>
</dbReference>
<protein>
    <recommendedName>
        <fullName evidence="9">Methanethiol oxidase</fullName>
    </recommendedName>
</protein>
<sequence>MLPLLASAAFAGLLTSQAYASPVVVPGLDGINALDGLNLGDFTSGVKRSLPISGLDSLTEVSDVLKKLSVDSTPSATLSSKPNRRQEVDLNILPTFNASPVDLSSLVKSLDTNPVKKRTPLGVSLEQGLIPLIPGVTEPLTTGASIPLPVLQLPLPPLESGPFNVSNIRPKKIGYFWTGAGDNQHKDFLVTTSLDDDTFGEIIHITDVPTSGNSPHHLSPSLDGKTLAGGGLLSLLKTQDTAFYFDTTDPYKPVFKKSNRGILGSITDEIRAKPDGGFFITYMGSAVGTSPGRLIETDANFDIIHEWPEDVAGTLNILEKQFSPHGLSIDFANNVMLTSDFVIPLSILKPTTGIQRADTLRLWDLKTRTIISTITIPNGGGIQDVKFIPGNKESAALATAVVPGEVWIIYPFRHDSSGKQGVAEKLISLGEKAQNSVAIYSDISDDGRFAYFTLTLGNHVAAVDISDLNHPIRLDDPNENQPIIGPHYVKISPDKKNLLVTGYFVQAGDISVLNTPGDYKGHWIDILPDGGLSFNRTIDFEDIFTSSRGGARPHSSVIFDLSDPDRPVYY</sequence>
<dbReference type="InterPro" id="IPR015943">
    <property type="entry name" value="WD40/YVTN_repeat-like_dom_sf"/>
</dbReference>
<evidence type="ECO:0000313" key="4">
    <source>
        <dbReference type="EMBL" id="KAE9977795.1"/>
    </source>
</evidence>
<evidence type="ECO:0008006" key="9">
    <source>
        <dbReference type="Google" id="ProtNLM"/>
    </source>
</evidence>
<dbReference type="Proteomes" id="UP000490939">
    <property type="component" value="Unassembled WGS sequence"/>
</dbReference>
<evidence type="ECO:0000313" key="7">
    <source>
        <dbReference type="Proteomes" id="UP000447873"/>
    </source>
</evidence>
<evidence type="ECO:0000313" key="5">
    <source>
        <dbReference type="EMBL" id="KAE9979930.1"/>
    </source>
</evidence>
<evidence type="ECO:0000313" key="6">
    <source>
        <dbReference type="EMBL" id="KAE9990416.1"/>
    </source>
</evidence>
<comment type="similarity">
    <text evidence="1">Belongs to the selenium-binding protein family.</text>
</comment>
<evidence type="ECO:0000256" key="2">
    <source>
        <dbReference type="ARBA" id="ARBA00023266"/>
    </source>
</evidence>
<dbReference type="Proteomes" id="UP000433883">
    <property type="component" value="Unassembled WGS sequence"/>
</dbReference>
<feature type="signal peptide" evidence="3">
    <location>
        <begin position="1"/>
        <end position="20"/>
    </location>
</feature>
<dbReference type="SUPFAM" id="SSF50969">
    <property type="entry name" value="YVTN repeat-like/Quinoprotein amine dehydrogenase"/>
    <property type="match status" value="1"/>
</dbReference>
<organism evidence="4 7">
    <name type="scientific">Venturia inaequalis</name>
    <name type="common">Apple scab fungus</name>
    <dbReference type="NCBI Taxonomy" id="5025"/>
    <lineage>
        <taxon>Eukaryota</taxon>
        <taxon>Fungi</taxon>
        <taxon>Dikarya</taxon>
        <taxon>Ascomycota</taxon>
        <taxon>Pezizomycotina</taxon>
        <taxon>Dothideomycetes</taxon>
        <taxon>Pleosporomycetidae</taxon>
        <taxon>Venturiales</taxon>
        <taxon>Venturiaceae</taxon>
        <taxon>Venturia</taxon>
    </lineage>
</organism>
<keyword evidence="2" id="KW-0711">Selenium</keyword>
<dbReference type="EMBL" id="WNWS01000147">
    <property type="protein sequence ID" value="KAE9977795.1"/>
    <property type="molecule type" value="Genomic_DNA"/>
</dbReference>
<proteinExistence type="inferred from homology"/>
<evidence type="ECO:0000313" key="8">
    <source>
        <dbReference type="Proteomes" id="UP000490939"/>
    </source>
</evidence>
<keyword evidence="8" id="KW-1185">Reference proteome</keyword>
<reference evidence="4 7" key="1">
    <citation type="submission" date="2018-12" db="EMBL/GenBank/DDBJ databases">
        <title>Venturia inaequalis Genome Resource.</title>
        <authorList>
            <person name="Lichtner F.J."/>
        </authorList>
    </citation>
    <scope>NUCLEOTIDE SEQUENCE [LARGE SCALE GENOMIC DNA]</scope>
    <source>
        <strain evidence="4 7">120213</strain>
        <strain evidence="5">Bline_iso_100314</strain>
        <strain evidence="6 8">DMI_063113</strain>
    </source>
</reference>
<dbReference type="AlphaFoldDB" id="A0A8H3UWT3"/>